<dbReference type="EMBL" id="QJKD01000010">
    <property type="protein sequence ID" value="PXX51536.1"/>
    <property type="molecule type" value="Genomic_DNA"/>
</dbReference>
<proteinExistence type="predicted"/>
<dbReference type="GeneID" id="86063098"/>
<dbReference type="Gene3D" id="2.160.20.110">
    <property type="match status" value="1"/>
</dbReference>
<dbReference type="PROSITE" id="PS51257">
    <property type="entry name" value="PROKAR_LIPOPROTEIN"/>
    <property type="match status" value="1"/>
</dbReference>
<name>A0A2V3Y0E3_9FIRM</name>
<organism evidence="1 2">
    <name type="scientific">Hungatella effluvii</name>
    <dbReference type="NCBI Taxonomy" id="1096246"/>
    <lineage>
        <taxon>Bacteria</taxon>
        <taxon>Bacillati</taxon>
        <taxon>Bacillota</taxon>
        <taxon>Clostridia</taxon>
        <taxon>Lachnospirales</taxon>
        <taxon>Lachnospiraceae</taxon>
        <taxon>Hungatella</taxon>
    </lineage>
</organism>
<reference evidence="1 2" key="1">
    <citation type="submission" date="2018-05" db="EMBL/GenBank/DDBJ databases">
        <title>Genomic Encyclopedia of Type Strains, Phase IV (KMG-IV): sequencing the most valuable type-strain genomes for metagenomic binning, comparative biology and taxonomic classification.</title>
        <authorList>
            <person name="Goeker M."/>
        </authorList>
    </citation>
    <scope>NUCLEOTIDE SEQUENCE [LARGE SCALE GENOMIC DNA]</scope>
    <source>
        <strain evidence="1 2">DSM 24995</strain>
    </source>
</reference>
<keyword evidence="2" id="KW-1185">Reference proteome</keyword>
<comment type="caution">
    <text evidence="1">The sequence shown here is derived from an EMBL/GenBank/DDBJ whole genome shotgun (WGS) entry which is preliminary data.</text>
</comment>
<gene>
    <name evidence="1" type="ORF">DFR60_110243</name>
</gene>
<evidence type="ECO:0000313" key="2">
    <source>
        <dbReference type="Proteomes" id="UP000248057"/>
    </source>
</evidence>
<protein>
    <submittedName>
        <fullName evidence="1">Uncharacterized protein</fullName>
    </submittedName>
</protein>
<dbReference type="Proteomes" id="UP000248057">
    <property type="component" value="Unassembled WGS sequence"/>
</dbReference>
<dbReference type="RefSeq" id="WP_110324347.1">
    <property type="nucleotide sequence ID" value="NZ_QJKD01000010.1"/>
</dbReference>
<accession>A0A2V3Y0E3</accession>
<sequence>MEHLIRKKRIGISLIIAVTLTGGIIFTSACSAAGKTPQQQSSRSDDETTMETLELKGVTYYLVFDETQLRAIGKDGYGLDRNYLQQADIELSSDEWVPIGTEDEPFKGSYNGNGFEIKGLTMTDPKAEIIGLFGYAEDAHLYNITLRDYDITSAGRDLKKKSVSPVLVFGMGKTRSYDNTVYPKK</sequence>
<evidence type="ECO:0000313" key="1">
    <source>
        <dbReference type="EMBL" id="PXX51536.1"/>
    </source>
</evidence>
<dbReference type="AlphaFoldDB" id="A0A2V3Y0E3"/>